<dbReference type="SMART" id="SM00112">
    <property type="entry name" value="CA"/>
    <property type="match status" value="1"/>
</dbReference>
<evidence type="ECO:0000256" key="4">
    <source>
        <dbReference type="ARBA" id="ARBA00022837"/>
    </source>
</evidence>
<accession>A0A7K7ADS4</accession>
<keyword evidence="2" id="KW-0812">Transmembrane</keyword>
<dbReference type="EMBL" id="VZSG01002071">
    <property type="protein sequence ID" value="NWX94295.1"/>
    <property type="molecule type" value="Genomic_DNA"/>
</dbReference>
<keyword evidence="8" id="KW-0325">Glycoprotein</keyword>
<evidence type="ECO:0000256" key="5">
    <source>
        <dbReference type="ARBA" id="ARBA00022889"/>
    </source>
</evidence>
<evidence type="ECO:0000313" key="12">
    <source>
        <dbReference type="Proteomes" id="UP000538817"/>
    </source>
</evidence>
<dbReference type="PANTHER" id="PTHR24028">
    <property type="entry name" value="CADHERIN-87A"/>
    <property type="match status" value="1"/>
</dbReference>
<feature type="non-terminal residue" evidence="11">
    <location>
        <position position="69"/>
    </location>
</feature>
<dbReference type="AlphaFoldDB" id="A0A7K7ADS4"/>
<dbReference type="PANTHER" id="PTHR24028:SF236">
    <property type="entry name" value="PROTOCADHERIN GAMMA-C3"/>
    <property type="match status" value="1"/>
</dbReference>
<gene>
    <name evidence="11" type="primary">Pcdha7</name>
    <name evidence="11" type="ORF">NOTPEN_R14717</name>
</gene>
<dbReference type="FunFam" id="2.60.40.60:FF:000002">
    <property type="entry name" value="Protocadherin alpha 2"/>
    <property type="match status" value="1"/>
</dbReference>
<dbReference type="GO" id="GO:0005509">
    <property type="term" value="F:calcium ion binding"/>
    <property type="evidence" value="ECO:0007669"/>
    <property type="project" value="UniProtKB-UniRule"/>
</dbReference>
<evidence type="ECO:0000256" key="9">
    <source>
        <dbReference type="PROSITE-ProRule" id="PRU00043"/>
    </source>
</evidence>
<keyword evidence="5" id="KW-0130">Cell adhesion</keyword>
<evidence type="ECO:0000256" key="7">
    <source>
        <dbReference type="ARBA" id="ARBA00023136"/>
    </source>
</evidence>
<sequence length="69" mass="7672">ITYTFSQSVSDQVKDLFVMDPKSGELRIIGSLDFEHVESYDLEIEANDKGIVPLAGHCSVELEVLDVND</sequence>
<dbReference type="PROSITE" id="PS50268">
    <property type="entry name" value="CADHERIN_2"/>
    <property type="match status" value="1"/>
</dbReference>
<dbReference type="SUPFAM" id="SSF49313">
    <property type="entry name" value="Cadherin-like"/>
    <property type="match status" value="1"/>
</dbReference>
<organism evidence="11 12">
    <name type="scientific">Nothoprocta pentlandii</name>
    <dbReference type="NCBI Taxonomy" id="2585814"/>
    <lineage>
        <taxon>Eukaryota</taxon>
        <taxon>Metazoa</taxon>
        <taxon>Chordata</taxon>
        <taxon>Craniata</taxon>
        <taxon>Vertebrata</taxon>
        <taxon>Euteleostomi</taxon>
        <taxon>Archelosauria</taxon>
        <taxon>Archosauria</taxon>
        <taxon>Dinosauria</taxon>
        <taxon>Saurischia</taxon>
        <taxon>Theropoda</taxon>
        <taxon>Coelurosauria</taxon>
        <taxon>Aves</taxon>
        <taxon>Palaeognathae</taxon>
        <taxon>Tinamiformes</taxon>
        <taxon>Tinamidae</taxon>
        <taxon>Nothoprocta</taxon>
    </lineage>
</organism>
<evidence type="ECO:0000256" key="6">
    <source>
        <dbReference type="ARBA" id="ARBA00022989"/>
    </source>
</evidence>
<evidence type="ECO:0000256" key="2">
    <source>
        <dbReference type="ARBA" id="ARBA00022692"/>
    </source>
</evidence>
<dbReference type="Pfam" id="PF00028">
    <property type="entry name" value="Cadherin"/>
    <property type="match status" value="1"/>
</dbReference>
<keyword evidence="3" id="KW-0677">Repeat</keyword>
<keyword evidence="7" id="KW-0472">Membrane</keyword>
<comment type="caution">
    <text evidence="11">The sequence shown here is derived from an EMBL/GenBank/DDBJ whole genome shotgun (WGS) entry which is preliminary data.</text>
</comment>
<reference evidence="11 12" key="1">
    <citation type="submission" date="2019-09" db="EMBL/GenBank/DDBJ databases">
        <title>Bird 10,000 Genomes (B10K) Project - Family phase.</title>
        <authorList>
            <person name="Zhang G."/>
        </authorList>
    </citation>
    <scope>NUCLEOTIDE SEQUENCE [LARGE SCALE GENOMIC DNA]</scope>
    <source>
        <strain evidence="11">B10K-MSB-04</strain>
    </source>
</reference>
<evidence type="ECO:0000256" key="1">
    <source>
        <dbReference type="ARBA" id="ARBA00004167"/>
    </source>
</evidence>
<feature type="domain" description="Cadherin" evidence="10">
    <location>
        <begin position="1"/>
        <end position="69"/>
    </location>
</feature>
<dbReference type="CDD" id="cd11304">
    <property type="entry name" value="Cadherin_repeat"/>
    <property type="match status" value="1"/>
</dbReference>
<feature type="non-terminal residue" evidence="11">
    <location>
        <position position="1"/>
    </location>
</feature>
<dbReference type="Gene3D" id="2.60.40.60">
    <property type="entry name" value="Cadherins"/>
    <property type="match status" value="1"/>
</dbReference>
<keyword evidence="4 9" id="KW-0106">Calcium</keyword>
<evidence type="ECO:0000256" key="8">
    <source>
        <dbReference type="ARBA" id="ARBA00023180"/>
    </source>
</evidence>
<dbReference type="InterPro" id="IPR050174">
    <property type="entry name" value="Protocadherin/Cadherin-CA"/>
</dbReference>
<dbReference type="InterPro" id="IPR015919">
    <property type="entry name" value="Cadherin-like_sf"/>
</dbReference>
<evidence type="ECO:0000256" key="3">
    <source>
        <dbReference type="ARBA" id="ARBA00022737"/>
    </source>
</evidence>
<protein>
    <submittedName>
        <fullName evidence="11">PCDA7 protein</fullName>
    </submittedName>
</protein>
<evidence type="ECO:0000313" key="11">
    <source>
        <dbReference type="EMBL" id="NWX94295.1"/>
    </source>
</evidence>
<proteinExistence type="predicted"/>
<evidence type="ECO:0000259" key="10">
    <source>
        <dbReference type="PROSITE" id="PS50268"/>
    </source>
</evidence>
<keyword evidence="12" id="KW-1185">Reference proteome</keyword>
<dbReference type="InterPro" id="IPR002126">
    <property type="entry name" value="Cadherin-like_dom"/>
</dbReference>
<comment type="subcellular location">
    <subcellularLocation>
        <location evidence="1">Membrane</location>
        <topology evidence="1">Single-pass membrane protein</topology>
    </subcellularLocation>
</comment>
<dbReference type="GO" id="GO:0005886">
    <property type="term" value="C:plasma membrane"/>
    <property type="evidence" value="ECO:0007669"/>
    <property type="project" value="TreeGrafter"/>
</dbReference>
<dbReference type="PRINTS" id="PR00205">
    <property type="entry name" value="CADHERIN"/>
</dbReference>
<keyword evidence="6" id="KW-1133">Transmembrane helix</keyword>
<dbReference type="GO" id="GO:0007156">
    <property type="term" value="P:homophilic cell adhesion via plasma membrane adhesion molecules"/>
    <property type="evidence" value="ECO:0007669"/>
    <property type="project" value="InterPro"/>
</dbReference>
<name>A0A7K7ADS4_9AVES</name>
<dbReference type="Proteomes" id="UP000538817">
    <property type="component" value="Unassembled WGS sequence"/>
</dbReference>